<keyword evidence="2" id="KW-1185">Reference proteome</keyword>
<dbReference type="Proteomes" id="UP001163603">
    <property type="component" value="Chromosome 10"/>
</dbReference>
<gene>
    <name evidence="1" type="ORF">Pint_08755</name>
</gene>
<evidence type="ECO:0000313" key="1">
    <source>
        <dbReference type="EMBL" id="KAJ0025794.1"/>
    </source>
</evidence>
<reference evidence="2" key="1">
    <citation type="journal article" date="2023" name="G3 (Bethesda)">
        <title>Genome assembly and association tests identify interacting loci associated with vigor, precocity, and sex in interspecific pistachio rootstocks.</title>
        <authorList>
            <person name="Palmer W."/>
            <person name="Jacygrad E."/>
            <person name="Sagayaradj S."/>
            <person name="Cavanaugh K."/>
            <person name="Han R."/>
            <person name="Bertier L."/>
            <person name="Beede B."/>
            <person name="Kafkas S."/>
            <person name="Golino D."/>
            <person name="Preece J."/>
            <person name="Michelmore R."/>
        </authorList>
    </citation>
    <scope>NUCLEOTIDE SEQUENCE [LARGE SCALE GENOMIC DNA]</scope>
</reference>
<protein>
    <submittedName>
        <fullName evidence="1">Uncharacterized protein</fullName>
    </submittedName>
</protein>
<dbReference type="EMBL" id="CM047745">
    <property type="protein sequence ID" value="KAJ0025794.1"/>
    <property type="molecule type" value="Genomic_DNA"/>
</dbReference>
<proteinExistence type="predicted"/>
<name>A0ACC0XY42_9ROSI</name>
<comment type="caution">
    <text evidence="1">The sequence shown here is derived from an EMBL/GenBank/DDBJ whole genome shotgun (WGS) entry which is preliminary data.</text>
</comment>
<organism evidence="1 2">
    <name type="scientific">Pistacia integerrima</name>
    <dbReference type="NCBI Taxonomy" id="434235"/>
    <lineage>
        <taxon>Eukaryota</taxon>
        <taxon>Viridiplantae</taxon>
        <taxon>Streptophyta</taxon>
        <taxon>Embryophyta</taxon>
        <taxon>Tracheophyta</taxon>
        <taxon>Spermatophyta</taxon>
        <taxon>Magnoliopsida</taxon>
        <taxon>eudicotyledons</taxon>
        <taxon>Gunneridae</taxon>
        <taxon>Pentapetalae</taxon>
        <taxon>rosids</taxon>
        <taxon>malvids</taxon>
        <taxon>Sapindales</taxon>
        <taxon>Anacardiaceae</taxon>
        <taxon>Pistacia</taxon>
    </lineage>
</organism>
<sequence>MHAKTDSEVTSLATSSPNRSPRRPVYYVQSPSRDSHDGEKTTTSFHSTPVLSPAGSPPHSHSSVGRHSRESSSSRFSGSLKPGSRKIAPNDGSRGGQRKGQKQWKECDVIEEEGLLDDEEGRKGLPRRCYFLAFVLGFFVLFSLFSLILWGASKPQKPKITMKSIKFEQLKVQAGSDSTGVATDMITMNSTVKLIYRNTGTFFGVHVTSTPLDLSYSQITVASGSIKKFYQSRKSQRTVTVVVTGNKIPLYGSGAGLSSSTGTTTLPVALNLNFVVRSRANVLGKLVKTKFYRKIQCSVTYDPKKINVAISLKNSCTYD</sequence>
<accession>A0ACC0XY42</accession>
<evidence type="ECO:0000313" key="2">
    <source>
        <dbReference type="Proteomes" id="UP001163603"/>
    </source>
</evidence>